<comment type="caution">
    <text evidence="4">Lacks conserved residue(s) required for the propagation of feature annotation.</text>
</comment>
<dbReference type="InterPro" id="IPR016035">
    <property type="entry name" value="Acyl_Trfase/lysoPLipase"/>
</dbReference>
<dbReference type="GO" id="GO:0016042">
    <property type="term" value="P:lipid catabolic process"/>
    <property type="evidence" value="ECO:0007669"/>
    <property type="project" value="UniProtKB-UniRule"/>
</dbReference>
<dbReference type="GeneID" id="8852593"/>
<dbReference type="InterPro" id="IPR050301">
    <property type="entry name" value="NTE"/>
</dbReference>
<proteinExistence type="predicted"/>
<dbReference type="EMBL" id="GG738848">
    <property type="protein sequence ID" value="EFC49228.1"/>
    <property type="molecule type" value="Genomic_DNA"/>
</dbReference>
<feature type="compositionally biased region" description="Low complexity" evidence="5">
    <location>
        <begin position="7"/>
        <end position="44"/>
    </location>
</feature>
<dbReference type="InterPro" id="IPR002641">
    <property type="entry name" value="PNPLA_dom"/>
</dbReference>
<dbReference type="Pfam" id="PF11815">
    <property type="entry name" value="DUF3336"/>
    <property type="match status" value="1"/>
</dbReference>
<keyword evidence="2 4" id="KW-0442">Lipid degradation</keyword>
<dbReference type="SUPFAM" id="SSF52151">
    <property type="entry name" value="FabD/lysophospholipase-like"/>
    <property type="match status" value="1"/>
</dbReference>
<dbReference type="AlphaFoldDB" id="D2V1V5"/>
<feature type="region of interest" description="Disordered" evidence="5">
    <location>
        <begin position="711"/>
        <end position="734"/>
    </location>
</feature>
<dbReference type="PANTHER" id="PTHR14226:SF10">
    <property type="entry name" value="TRIACYLGLYCEROL LIPASE 4-RELATED"/>
    <property type="match status" value="1"/>
</dbReference>
<evidence type="ECO:0000259" key="7">
    <source>
        <dbReference type="PROSITE" id="PS51635"/>
    </source>
</evidence>
<dbReference type="GO" id="GO:0004806">
    <property type="term" value="F:triacylglycerol lipase activity"/>
    <property type="evidence" value="ECO:0007669"/>
    <property type="project" value="InterPro"/>
</dbReference>
<keyword evidence="1 4" id="KW-0378">Hydrolase</keyword>
<evidence type="ECO:0000313" key="9">
    <source>
        <dbReference type="Proteomes" id="UP000006671"/>
    </source>
</evidence>
<dbReference type="PROSITE" id="PS51635">
    <property type="entry name" value="PNPLA"/>
    <property type="match status" value="1"/>
</dbReference>
<dbReference type="InterPro" id="IPR021771">
    <property type="entry name" value="Triacylglycerol_lipase_N"/>
</dbReference>
<dbReference type="OMA" id="RACLMGE"/>
<gene>
    <name evidence="8" type="ORF">NAEGRDRAFT_62710</name>
</gene>
<keyword evidence="6" id="KW-1133">Transmembrane helix</keyword>
<dbReference type="STRING" id="5762.D2V1V5"/>
<evidence type="ECO:0000256" key="6">
    <source>
        <dbReference type="SAM" id="Phobius"/>
    </source>
</evidence>
<accession>D2V1V5</accession>
<evidence type="ECO:0000313" key="8">
    <source>
        <dbReference type="EMBL" id="EFC49228.1"/>
    </source>
</evidence>
<dbReference type="RefSeq" id="XP_002681972.1">
    <property type="nucleotide sequence ID" value="XM_002681926.1"/>
</dbReference>
<feature type="domain" description="PNPLA" evidence="7">
    <location>
        <begin position="342"/>
        <end position="541"/>
    </location>
</feature>
<dbReference type="Proteomes" id="UP000006671">
    <property type="component" value="Unassembled WGS sequence"/>
</dbReference>
<dbReference type="FunCoup" id="D2V1V5">
    <property type="interactions" value="82"/>
</dbReference>
<sequence>MNHLEVKSPSSLTPSSSTTSNTLNTSTTTITSTPSSSSLKKPSSVFIAQPHSIKMKNQSNQNHYQNSKDDDLLNNNTSNTLNNTNNTLNNTSYNNTSNTSNNNTSINFIHEISSPNISSNNTNNLTTANFIPHNVEQEIGEDVLFGYTDLTRIELPPLSKRPFYKKGIFKIFYLFYYLFKMIIFLFKFLISYIGLINHQSKQKKHCKILLEEKVENYKEYKEISLYLDQLEGFDLWKAENESKYYNYEQIESINYQLIAMLRKKDIHGLQWLLRAQLHRNIAGISHVKLYECHTGTKQLIEEYIELVSKALIFIKESTMQLSLEDKLKFFRDTSHAYGRSALLLSGGGGLSMYHLGVIKSLYDAKVLPNIISGSSAGSILASVLATRKDEDIAKCFESDGFKLDAFGGSSDTPERSAMRKLNRFLNNGVIMDVNKLAQCIRENIGDLTFEEAYKISGRVLNITVSGLGGYQTHEGLLNYLTAPNVLIWSAACASSCIPGFYKAVPLMAKDRDGNIIPYHNFPNQKYQDGTLFNDLPITRLAELFNVNFYIASQVNPHVLPFITSSSSSQNNGSIISNIINLCLSEIKYRIGQLYNYGLIPERFRWFELVLSQPYQADITIVPTKLNLDNFKKILSNPTAEYIKSAINQGLRKTYPHMNRIENMLKIEFTLDRCLREVRRDLFKNSPNVAMRLSKSSSLFDLESEDFIQQDEDEENDGNGYGNIHSSNHTSTTNFNNGMMTTMMDEEGSSLVSTSNTTVRRNLLHEVNPYTITRKFQ</sequence>
<name>D2V1V5_NAEGR</name>
<feature type="active site" description="Nucleophile" evidence="4">
    <location>
        <position position="375"/>
    </location>
</feature>
<feature type="compositionally biased region" description="Low complexity" evidence="5">
    <location>
        <begin position="73"/>
        <end position="99"/>
    </location>
</feature>
<dbReference type="Pfam" id="PF01734">
    <property type="entry name" value="Patatin"/>
    <property type="match status" value="1"/>
</dbReference>
<evidence type="ECO:0000256" key="4">
    <source>
        <dbReference type="PROSITE-ProRule" id="PRU01161"/>
    </source>
</evidence>
<dbReference type="InParanoid" id="D2V1V5"/>
<dbReference type="VEuPathDB" id="AmoebaDB:NAEGRDRAFT_62710"/>
<dbReference type="eggNOG" id="KOG2214">
    <property type="taxonomic scope" value="Eukaryota"/>
</dbReference>
<reference evidence="8 9" key="1">
    <citation type="journal article" date="2010" name="Cell">
        <title>The genome of Naegleria gruberi illuminates early eukaryotic versatility.</title>
        <authorList>
            <person name="Fritz-Laylin L.K."/>
            <person name="Prochnik S.E."/>
            <person name="Ginger M.L."/>
            <person name="Dacks J.B."/>
            <person name="Carpenter M.L."/>
            <person name="Field M.C."/>
            <person name="Kuo A."/>
            <person name="Paredez A."/>
            <person name="Chapman J."/>
            <person name="Pham J."/>
            <person name="Shu S."/>
            <person name="Neupane R."/>
            <person name="Cipriano M."/>
            <person name="Mancuso J."/>
            <person name="Tu H."/>
            <person name="Salamov A."/>
            <person name="Lindquist E."/>
            <person name="Shapiro H."/>
            <person name="Lucas S."/>
            <person name="Grigoriev I.V."/>
            <person name="Cande W.Z."/>
            <person name="Fulton C."/>
            <person name="Rokhsar D.S."/>
            <person name="Dawson S.C."/>
        </authorList>
    </citation>
    <scope>NUCLEOTIDE SEQUENCE [LARGE SCALE GENOMIC DNA]</scope>
    <source>
        <strain evidence="8 9">NEG-M</strain>
    </source>
</reference>
<keyword evidence="3 4" id="KW-0443">Lipid metabolism</keyword>
<keyword evidence="6" id="KW-0472">Membrane</keyword>
<feature type="region of interest" description="Disordered" evidence="5">
    <location>
        <begin position="1"/>
        <end position="99"/>
    </location>
</feature>
<organism evidence="9">
    <name type="scientific">Naegleria gruberi</name>
    <name type="common">Amoeba</name>
    <dbReference type="NCBI Taxonomy" id="5762"/>
    <lineage>
        <taxon>Eukaryota</taxon>
        <taxon>Discoba</taxon>
        <taxon>Heterolobosea</taxon>
        <taxon>Tetramitia</taxon>
        <taxon>Eutetramitia</taxon>
        <taxon>Vahlkampfiidae</taxon>
        <taxon>Naegleria</taxon>
    </lineage>
</organism>
<feature type="compositionally biased region" description="Polar residues" evidence="5">
    <location>
        <begin position="55"/>
        <end position="65"/>
    </location>
</feature>
<dbReference type="PANTHER" id="PTHR14226">
    <property type="entry name" value="NEUROPATHY TARGET ESTERASE/SWISS CHEESE D.MELANOGASTER"/>
    <property type="match status" value="1"/>
</dbReference>
<dbReference type="Gene3D" id="3.40.1090.10">
    <property type="entry name" value="Cytosolic phospholipase A2 catalytic domain"/>
    <property type="match status" value="2"/>
</dbReference>
<evidence type="ECO:0000256" key="5">
    <source>
        <dbReference type="SAM" id="MobiDB-lite"/>
    </source>
</evidence>
<evidence type="ECO:0000256" key="2">
    <source>
        <dbReference type="ARBA" id="ARBA00022963"/>
    </source>
</evidence>
<feature type="compositionally biased region" description="Low complexity" evidence="5">
    <location>
        <begin position="722"/>
        <end position="734"/>
    </location>
</feature>
<feature type="short sequence motif" description="GXSXG" evidence="4">
    <location>
        <begin position="373"/>
        <end position="377"/>
    </location>
</feature>
<protein>
    <submittedName>
        <fullName evidence="8">Predicted protein</fullName>
    </submittedName>
</protein>
<dbReference type="KEGG" id="ngr:NAEGRDRAFT_62710"/>
<feature type="active site" description="Proton acceptor" evidence="4">
    <location>
        <position position="528"/>
    </location>
</feature>
<evidence type="ECO:0000256" key="1">
    <source>
        <dbReference type="ARBA" id="ARBA00022801"/>
    </source>
</evidence>
<keyword evidence="9" id="KW-1185">Reference proteome</keyword>
<evidence type="ECO:0000256" key="3">
    <source>
        <dbReference type="ARBA" id="ARBA00023098"/>
    </source>
</evidence>
<dbReference type="OrthoDB" id="10049244at2759"/>
<feature type="transmembrane region" description="Helical" evidence="6">
    <location>
        <begin position="171"/>
        <end position="195"/>
    </location>
</feature>
<keyword evidence="6" id="KW-0812">Transmembrane</keyword>